<dbReference type="SUPFAM" id="SSF53098">
    <property type="entry name" value="Ribonuclease H-like"/>
    <property type="match status" value="1"/>
</dbReference>
<name>A0A9P4GXE1_9PLEO</name>
<reference evidence="3" key="1">
    <citation type="journal article" date="2020" name="Stud. Mycol.">
        <title>101 Dothideomycetes genomes: a test case for predicting lifestyles and emergence of pathogens.</title>
        <authorList>
            <person name="Haridas S."/>
            <person name="Albert R."/>
            <person name="Binder M."/>
            <person name="Bloem J."/>
            <person name="Labutti K."/>
            <person name="Salamov A."/>
            <person name="Andreopoulos B."/>
            <person name="Baker S."/>
            <person name="Barry K."/>
            <person name="Bills G."/>
            <person name="Bluhm B."/>
            <person name="Cannon C."/>
            <person name="Castanera R."/>
            <person name="Culley D."/>
            <person name="Daum C."/>
            <person name="Ezra D."/>
            <person name="Gonzalez J."/>
            <person name="Henrissat B."/>
            <person name="Kuo A."/>
            <person name="Liang C."/>
            <person name="Lipzen A."/>
            <person name="Lutzoni F."/>
            <person name="Magnuson J."/>
            <person name="Mondo S."/>
            <person name="Nolan M."/>
            <person name="Ohm R."/>
            <person name="Pangilinan J."/>
            <person name="Park H.-J."/>
            <person name="Ramirez L."/>
            <person name="Alfaro M."/>
            <person name="Sun H."/>
            <person name="Tritt A."/>
            <person name="Yoshinaga Y."/>
            <person name="Zwiers L.-H."/>
            <person name="Turgeon B."/>
            <person name="Goodwin S."/>
            <person name="Spatafora J."/>
            <person name="Crous P."/>
            <person name="Grigoriev I."/>
        </authorList>
    </citation>
    <scope>NUCLEOTIDE SEQUENCE</scope>
    <source>
        <strain evidence="3">CBS 110217</strain>
    </source>
</reference>
<evidence type="ECO:0000313" key="4">
    <source>
        <dbReference type="Proteomes" id="UP000799777"/>
    </source>
</evidence>
<sequence length="438" mass="48244">MEHEQSTLSPTKRRQAIKKDPTFGANGEEEKPSSTVAPSIHHCSVGHACVAQLITTFSAHGAAGNSTLKASDFIVDDKTVCIEDGNQYEDGFDNLFEQAKAEDPPTELVVLFSPIKGGITDAFNDFKRTAETRHGLNTICIASKGAEAARYYVNKQGVARNLLPQVMENVSMKLNLKLGNINHSFDLAASLRNKLFLQSADSTKEKVVDTIILGGDVTHPLKGSADPSIAAVVGSVDDHLAKYPGSVRYQEGGTEIIDGAKAMFLERLSAWSDSQDGRLPSNLIYYRDGVGDSMYDDVLTKEVGEIKIAYSLVKAARSLEITRKGHIVLDKPKITVVIVTKRHHVHFYPHSQVRYENCQPGIIVESGVTHPAYFDFYLQSHTPVQGTAKPTYYVVIRNDMDFNAAQIQDFYQCALLLVRSLLPARWLRSSSILRPSSM</sequence>
<evidence type="ECO:0000313" key="3">
    <source>
        <dbReference type="EMBL" id="KAF2023742.1"/>
    </source>
</evidence>
<evidence type="ECO:0000256" key="1">
    <source>
        <dbReference type="SAM" id="MobiDB-lite"/>
    </source>
</evidence>
<dbReference type="AlphaFoldDB" id="A0A9P4GXE1"/>
<dbReference type="InterPro" id="IPR036397">
    <property type="entry name" value="RNaseH_sf"/>
</dbReference>
<dbReference type="Proteomes" id="UP000799777">
    <property type="component" value="Unassembled WGS sequence"/>
</dbReference>
<dbReference type="Gene3D" id="3.30.420.10">
    <property type="entry name" value="Ribonuclease H-like superfamily/Ribonuclease H"/>
    <property type="match status" value="1"/>
</dbReference>
<dbReference type="EMBL" id="ML978327">
    <property type="protein sequence ID" value="KAF2023742.1"/>
    <property type="molecule type" value="Genomic_DNA"/>
</dbReference>
<accession>A0A9P4GXE1</accession>
<proteinExistence type="predicted"/>
<dbReference type="InterPro" id="IPR012337">
    <property type="entry name" value="RNaseH-like_sf"/>
</dbReference>
<feature type="domain" description="Piwi" evidence="2">
    <location>
        <begin position="108"/>
        <end position="438"/>
    </location>
</feature>
<dbReference type="SMART" id="SM00950">
    <property type="entry name" value="Piwi"/>
    <property type="match status" value="1"/>
</dbReference>
<organism evidence="3 4">
    <name type="scientific">Setomelanomma holmii</name>
    <dbReference type="NCBI Taxonomy" id="210430"/>
    <lineage>
        <taxon>Eukaryota</taxon>
        <taxon>Fungi</taxon>
        <taxon>Dikarya</taxon>
        <taxon>Ascomycota</taxon>
        <taxon>Pezizomycotina</taxon>
        <taxon>Dothideomycetes</taxon>
        <taxon>Pleosporomycetidae</taxon>
        <taxon>Pleosporales</taxon>
        <taxon>Pleosporineae</taxon>
        <taxon>Phaeosphaeriaceae</taxon>
        <taxon>Setomelanomma</taxon>
    </lineage>
</organism>
<protein>
    <submittedName>
        <fullName evidence="3">Piwi-domain-containing protein</fullName>
    </submittedName>
</protein>
<dbReference type="Gene3D" id="3.40.50.2300">
    <property type="match status" value="1"/>
</dbReference>
<dbReference type="OrthoDB" id="10252740at2759"/>
<dbReference type="Pfam" id="PF02171">
    <property type="entry name" value="Piwi"/>
    <property type="match status" value="1"/>
</dbReference>
<evidence type="ECO:0000259" key="2">
    <source>
        <dbReference type="PROSITE" id="PS50822"/>
    </source>
</evidence>
<gene>
    <name evidence="3" type="ORF">EK21DRAFT_118464</name>
</gene>
<dbReference type="InterPro" id="IPR003165">
    <property type="entry name" value="Piwi"/>
</dbReference>
<comment type="caution">
    <text evidence="3">The sequence shown here is derived from an EMBL/GenBank/DDBJ whole genome shotgun (WGS) entry which is preliminary data.</text>
</comment>
<dbReference type="PROSITE" id="PS50822">
    <property type="entry name" value="PIWI"/>
    <property type="match status" value="1"/>
</dbReference>
<dbReference type="PANTHER" id="PTHR22891">
    <property type="entry name" value="EUKARYOTIC TRANSLATION INITIATION FACTOR 2C"/>
    <property type="match status" value="1"/>
</dbReference>
<feature type="compositionally biased region" description="Polar residues" evidence="1">
    <location>
        <begin position="1"/>
        <end position="10"/>
    </location>
</feature>
<feature type="region of interest" description="Disordered" evidence="1">
    <location>
        <begin position="1"/>
        <end position="38"/>
    </location>
</feature>
<keyword evidence="4" id="KW-1185">Reference proteome</keyword>
<dbReference type="GO" id="GO:0003676">
    <property type="term" value="F:nucleic acid binding"/>
    <property type="evidence" value="ECO:0007669"/>
    <property type="project" value="InterPro"/>
</dbReference>